<dbReference type="EMBL" id="JADWDJ010000017">
    <property type="protein sequence ID" value="KAG5267181.1"/>
    <property type="molecule type" value="Genomic_DNA"/>
</dbReference>
<dbReference type="Gene3D" id="2.60.40.10">
    <property type="entry name" value="Immunoglobulins"/>
    <property type="match status" value="1"/>
</dbReference>
<dbReference type="Proteomes" id="UP000823561">
    <property type="component" value="Chromosome 17"/>
</dbReference>
<keyword evidence="4" id="KW-1185">Reference proteome</keyword>
<name>A0AAV6FZQ2_9TELE</name>
<dbReference type="SUPFAM" id="SSF48726">
    <property type="entry name" value="Immunoglobulin"/>
    <property type="match status" value="1"/>
</dbReference>
<dbReference type="InterPro" id="IPR036179">
    <property type="entry name" value="Ig-like_dom_sf"/>
</dbReference>
<dbReference type="SMART" id="SM00409">
    <property type="entry name" value="IG"/>
    <property type="match status" value="1"/>
</dbReference>
<keyword evidence="1" id="KW-0732">Signal</keyword>
<dbReference type="Pfam" id="PF07686">
    <property type="entry name" value="V-set"/>
    <property type="match status" value="1"/>
</dbReference>
<comment type="caution">
    <text evidence="3">The sequence shown here is derived from an EMBL/GenBank/DDBJ whole genome shotgun (WGS) entry which is preliminary data.</text>
</comment>
<dbReference type="InterPro" id="IPR050150">
    <property type="entry name" value="IgV_Light_Chain"/>
</dbReference>
<protein>
    <recommendedName>
        <fullName evidence="2">Ig-like domain-containing protein</fullName>
    </recommendedName>
</protein>
<sequence length="123" mass="13430">MTFLIRFLWALLFCIPECEGQVSVTQTPTVTAVRPGQTVSMSCKTNRDVGTSCYISGDQCLQWYKQQSGEAPKLLIYSAIYKHTGTQSRFSGSGSGSDFTLSISNVQAEDAGVYYCQSYHSGG</sequence>
<feature type="non-terminal residue" evidence="3">
    <location>
        <position position="123"/>
    </location>
</feature>
<gene>
    <name evidence="3" type="ORF">AALO_G00218900</name>
</gene>
<dbReference type="PANTHER" id="PTHR23267">
    <property type="entry name" value="IMMUNOGLOBULIN LIGHT CHAIN"/>
    <property type="match status" value="1"/>
</dbReference>
<organism evidence="3 4">
    <name type="scientific">Alosa alosa</name>
    <name type="common">allis shad</name>
    <dbReference type="NCBI Taxonomy" id="278164"/>
    <lineage>
        <taxon>Eukaryota</taxon>
        <taxon>Metazoa</taxon>
        <taxon>Chordata</taxon>
        <taxon>Craniata</taxon>
        <taxon>Vertebrata</taxon>
        <taxon>Euteleostomi</taxon>
        <taxon>Actinopterygii</taxon>
        <taxon>Neopterygii</taxon>
        <taxon>Teleostei</taxon>
        <taxon>Clupei</taxon>
        <taxon>Clupeiformes</taxon>
        <taxon>Clupeoidei</taxon>
        <taxon>Clupeidae</taxon>
        <taxon>Alosa</taxon>
    </lineage>
</organism>
<dbReference type="PROSITE" id="PS50835">
    <property type="entry name" value="IG_LIKE"/>
    <property type="match status" value="1"/>
</dbReference>
<evidence type="ECO:0000313" key="4">
    <source>
        <dbReference type="Proteomes" id="UP000823561"/>
    </source>
</evidence>
<dbReference type="InterPro" id="IPR013783">
    <property type="entry name" value="Ig-like_fold"/>
</dbReference>
<dbReference type="AlphaFoldDB" id="A0AAV6FZQ2"/>
<dbReference type="SMART" id="SM00406">
    <property type="entry name" value="IGv"/>
    <property type="match status" value="1"/>
</dbReference>
<evidence type="ECO:0000313" key="3">
    <source>
        <dbReference type="EMBL" id="KAG5267181.1"/>
    </source>
</evidence>
<dbReference type="InterPro" id="IPR003599">
    <property type="entry name" value="Ig_sub"/>
</dbReference>
<feature type="domain" description="Ig-like" evidence="2">
    <location>
        <begin position="16"/>
        <end position="123"/>
    </location>
</feature>
<evidence type="ECO:0000256" key="1">
    <source>
        <dbReference type="SAM" id="SignalP"/>
    </source>
</evidence>
<dbReference type="InterPro" id="IPR013106">
    <property type="entry name" value="Ig_V-set"/>
</dbReference>
<evidence type="ECO:0000259" key="2">
    <source>
        <dbReference type="PROSITE" id="PS50835"/>
    </source>
</evidence>
<feature type="chain" id="PRO_5043372245" description="Ig-like domain-containing protein" evidence="1">
    <location>
        <begin position="21"/>
        <end position="123"/>
    </location>
</feature>
<feature type="signal peptide" evidence="1">
    <location>
        <begin position="1"/>
        <end position="20"/>
    </location>
</feature>
<dbReference type="FunFam" id="2.60.40.10:FF:001495">
    <property type="entry name" value="Si:dkey-234i14.13"/>
    <property type="match status" value="1"/>
</dbReference>
<dbReference type="InterPro" id="IPR007110">
    <property type="entry name" value="Ig-like_dom"/>
</dbReference>
<proteinExistence type="predicted"/>
<accession>A0AAV6FZQ2</accession>
<reference evidence="3 4" key="1">
    <citation type="submission" date="2020-10" db="EMBL/GenBank/DDBJ databases">
        <title>Chromosome-scale genome assembly of the Allis shad, Alosa alosa.</title>
        <authorList>
            <person name="Margot Z."/>
            <person name="Christophe K."/>
            <person name="Cabau C."/>
            <person name="Louis A."/>
            <person name="Berthelot C."/>
            <person name="Parey E."/>
            <person name="Roest Crollius H."/>
            <person name="Montfort J."/>
            <person name="Robinson-Rechavi M."/>
            <person name="Bucao C."/>
            <person name="Bouchez O."/>
            <person name="Gislard M."/>
            <person name="Lluch J."/>
            <person name="Milhes M."/>
            <person name="Lampietro C."/>
            <person name="Lopez Roques C."/>
            <person name="Donnadieu C."/>
            <person name="Braasch I."/>
            <person name="Desvignes T."/>
            <person name="Postlethwait J."/>
            <person name="Bobe J."/>
            <person name="Guiguen Y."/>
        </authorList>
    </citation>
    <scope>NUCLEOTIDE SEQUENCE [LARGE SCALE GENOMIC DNA]</scope>
    <source>
        <strain evidence="3">M-15738</strain>
        <tissue evidence="3">Blood</tissue>
    </source>
</reference>